<dbReference type="Proteomes" id="UP001259982">
    <property type="component" value="Unassembled WGS sequence"/>
</dbReference>
<feature type="region of interest" description="Disordered" evidence="1">
    <location>
        <begin position="77"/>
        <end position="116"/>
    </location>
</feature>
<name>A0ABU3B7B2_9GAMM</name>
<keyword evidence="4" id="KW-1185">Reference proteome</keyword>
<feature type="chain" id="PRO_5046281887" evidence="2">
    <location>
        <begin position="20"/>
        <end position="116"/>
    </location>
</feature>
<accession>A0ABU3B7B2</accession>
<evidence type="ECO:0000256" key="1">
    <source>
        <dbReference type="SAM" id="MobiDB-lite"/>
    </source>
</evidence>
<organism evidence="3 4">
    <name type="scientific">Spectribacter acetivorans</name>
    <dbReference type="NCBI Taxonomy" id="3075603"/>
    <lineage>
        <taxon>Bacteria</taxon>
        <taxon>Pseudomonadati</taxon>
        <taxon>Pseudomonadota</taxon>
        <taxon>Gammaproteobacteria</taxon>
        <taxon>Salinisphaerales</taxon>
        <taxon>Salinisphaeraceae</taxon>
        <taxon>Spectribacter</taxon>
    </lineage>
</organism>
<comment type="caution">
    <text evidence="3">The sequence shown here is derived from an EMBL/GenBank/DDBJ whole genome shotgun (WGS) entry which is preliminary data.</text>
</comment>
<evidence type="ECO:0000313" key="4">
    <source>
        <dbReference type="Proteomes" id="UP001259982"/>
    </source>
</evidence>
<feature type="signal peptide" evidence="2">
    <location>
        <begin position="1"/>
        <end position="19"/>
    </location>
</feature>
<dbReference type="RefSeq" id="WP_311658435.1">
    <property type="nucleotide sequence ID" value="NZ_JAVRHY010000005.1"/>
</dbReference>
<proteinExistence type="predicted"/>
<dbReference type="EMBL" id="JAVRHY010000005">
    <property type="protein sequence ID" value="MDT0618339.1"/>
    <property type="molecule type" value="Genomic_DNA"/>
</dbReference>
<protein>
    <submittedName>
        <fullName evidence="3">Uncharacterized protein</fullName>
    </submittedName>
</protein>
<reference evidence="3 4" key="1">
    <citation type="submission" date="2023-09" db="EMBL/GenBank/DDBJ databases">
        <authorList>
            <person name="Rey-Velasco X."/>
        </authorList>
    </citation>
    <scope>NUCLEOTIDE SEQUENCE [LARGE SCALE GENOMIC DNA]</scope>
    <source>
        <strain evidence="3 4">P385</strain>
    </source>
</reference>
<sequence>MLRCAIPLLALGLTAPNLAAAADRCEKSLAAIESASRAAQNTLLVARARDEKPVMTGDIAALDQAMTDARTACVGSAASIAPDDGEAPSSAPRDEAAAPESAPNGSKRLNRAQRGY</sequence>
<keyword evidence="2" id="KW-0732">Signal</keyword>
<evidence type="ECO:0000256" key="2">
    <source>
        <dbReference type="SAM" id="SignalP"/>
    </source>
</evidence>
<gene>
    <name evidence="3" type="ORF">RM531_07615</name>
</gene>
<evidence type="ECO:0000313" key="3">
    <source>
        <dbReference type="EMBL" id="MDT0618339.1"/>
    </source>
</evidence>